<name>A0A4Y3TSZ6_9PROT</name>
<protein>
    <submittedName>
        <fullName evidence="1">Uncharacterized protein</fullName>
    </submittedName>
</protein>
<gene>
    <name evidence="1" type="ORF">AOR01nite_23620</name>
</gene>
<dbReference type="RefSeq" id="WP_048835446.1">
    <property type="nucleotide sequence ID" value="NZ_BJMU01000020.1"/>
</dbReference>
<comment type="caution">
    <text evidence="1">The sequence shown here is derived from an EMBL/GenBank/DDBJ whole genome shotgun (WGS) entry which is preliminary data.</text>
</comment>
<dbReference type="OrthoDB" id="9886584at2"/>
<evidence type="ECO:0000313" key="2">
    <source>
        <dbReference type="Proteomes" id="UP000317617"/>
    </source>
</evidence>
<reference evidence="1 2" key="1">
    <citation type="submission" date="2019-06" db="EMBL/GenBank/DDBJ databases">
        <title>Whole genome shotgun sequence of Acetobacter orleanensis NBRC 13752.</title>
        <authorList>
            <person name="Hosoyama A."/>
            <person name="Uohara A."/>
            <person name="Ohji S."/>
            <person name="Ichikawa N."/>
        </authorList>
    </citation>
    <scope>NUCLEOTIDE SEQUENCE [LARGE SCALE GENOMIC DNA]</scope>
    <source>
        <strain evidence="1 2">NBRC 13752</strain>
    </source>
</reference>
<proteinExistence type="predicted"/>
<dbReference type="AlphaFoldDB" id="A0A4Y3TSZ6"/>
<organism evidence="1 2">
    <name type="scientific">Acetobacter orleanensis</name>
    <dbReference type="NCBI Taxonomy" id="104099"/>
    <lineage>
        <taxon>Bacteria</taxon>
        <taxon>Pseudomonadati</taxon>
        <taxon>Pseudomonadota</taxon>
        <taxon>Alphaproteobacteria</taxon>
        <taxon>Acetobacterales</taxon>
        <taxon>Acetobacteraceae</taxon>
        <taxon>Acetobacter</taxon>
    </lineage>
</organism>
<accession>A0A4Y3TSZ6</accession>
<sequence length="150" mass="17339">MSAPSIELENLPKAVELAKKLKSIRLSISAYDPRDCKAKLKIFFRVGSGIDPVEYSTDKVLPVLRAHEQAYENELYKLGVKYGPSAENPWEKRKEIYNRISLEIQMHPEFKDYLEAIRTDKKEFTDKFENKTAISAPDFLVFHDCVKNGR</sequence>
<dbReference type="EMBL" id="BJMU01000020">
    <property type="protein sequence ID" value="GEB83885.1"/>
    <property type="molecule type" value="Genomic_DNA"/>
</dbReference>
<evidence type="ECO:0000313" key="1">
    <source>
        <dbReference type="EMBL" id="GEB83885.1"/>
    </source>
</evidence>
<keyword evidence="2" id="KW-1185">Reference proteome</keyword>
<dbReference type="STRING" id="104099.AD949_10680"/>
<dbReference type="Proteomes" id="UP000317617">
    <property type="component" value="Unassembled WGS sequence"/>
</dbReference>